<proteinExistence type="predicted"/>
<evidence type="ECO:0000313" key="1">
    <source>
        <dbReference type="EMBL" id="QJA50741.1"/>
    </source>
</evidence>
<sequence>MRFTLEQKALRVIDWLVSDDLSEDCCMKAAFNHPYTQEEAKAMSDKITRIYKISHSAIPEHSCFYVHIDWRKKTVALFRKLRKHHEIPVKS</sequence>
<dbReference type="EMBL" id="MT144215">
    <property type="protein sequence ID" value="QJA50741.1"/>
    <property type="molecule type" value="Genomic_DNA"/>
</dbReference>
<protein>
    <submittedName>
        <fullName evidence="1">Uncharacterized protein</fullName>
    </submittedName>
</protein>
<gene>
    <name evidence="1" type="ORF">TM448A01889_0006</name>
</gene>
<name>A0A6H1ZTK3_9ZZZZ</name>
<organism evidence="1">
    <name type="scientific">viral metagenome</name>
    <dbReference type="NCBI Taxonomy" id="1070528"/>
    <lineage>
        <taxon>unclassified sequences</taxon>
        <taxon>metagenomes</taxon>
        <taxon>organismal metagenomes</taxon>
    </lineage>
</organism>
<accession>A0A6H1ZTK3</accession>
<reference evidence="1" key="1">
    <citation type="submission" date="2020-03" db="EMBL/GenBank/DDBJ databases">
        <title>The deep terrestrial virosphere.</title>
        <authorList>
            <person name="Holmfeldt K."/>
            <person name="Nilsson E."/>
            <person name="Simone D."/>
            <person name="Lopez-Fernandez M."/>
            <person name="Wu X."/>
            <person name="de Brujin I."/>
            <person name="Lundin D."/>
            <person name="Andersson A."/>
            <person name="Bertilsson S."/>
            <person name="Dopson M."/>
        </authorList>
    </citation>
    <scope>NUCLEOTIDE SEQUENCE</scope>
    <source>
        <strain evidence="1">TM448A01889</strain>
    </source>
</reference>
<dbReference type="AlphaFoldDB" id="A0A6H1ZTK3"/>